<dbReference type="OrthoDB" id="3515762at2"/>
<gene>
    <name evidence="1" type="ORF">SAMN05421869_11017</name>
</gene>
<dbReference type="InterPro" id="IPR004401">
    <property type="entry name" value="YbaB/EbfC"/>
</dbReference>
<dbReference type="RefSeq" id="WP_090934138.1">
    <property type="nucleotide sequence ID" value="NZ_FNDJ01000010.1"/>
</dbReference>
<dbReference type="AlphaFoldDB" id="A0A1G8SYU8"/>
<dbReference type="GO" id="GO:0003677">
    <property type="term" value="F:DNA binding"/>
    <property type="evidence" value="ECO:0007669"/>
    <property type="project" value="UniProtKB-KW"/>
</dbReference>
<dbReference type="Gene3D" id="3.30.1310.10">
    <property type="entry name" value="Nucleoid-associated protein YbaB-like domain"/>
    <property type="match status" value="1"/>
</dbReference>
<dbReference type="Proteomes" id="UP000199202">
    <property type="component" value="Unassembled WGS sequence"/>
</dbReference>
<name>A0A1G8SYU8_9ACTN</name>
<evidence type="ECO:0000313" key="2">
    <source>
        <dbReference type="Proteomes" id="UP000199202"/>
    </source>
</evidence>
<dbReference type="SUPFAM" id="SSF82607">
    <property type="entry name" value="YbaB-like"/>
    <property type="match status" value="1"/>
</dbReference>
<dbReference type="STRING" id="633440.SAMN05421869_11017"/>
<evidence type="ECO:0000313" key="1">
    <source>
        <dbReference type="EMBL" id="SDJ34431.1"/>
    </source>
</evidence>
<dbReference type="Pfam" id="PF02575">
    <property type="entry name" value="YbaB_DNA_bd"/>
    <property type="match status" value="1"/>
</dbReference>
<proteinExistence type="predicted"/>
<sequence length="117" mass="13038">MREQDLNAEARQEEQMRAWLETAQDELGKIVAVGEGPSGHVKVAVDPNGQVLEVAFDPRAMRLGSSALADEVLEAVRRGREEAERQAHDLMREAMPGFDPVEANARFERLLNPESGW</sequence>
<keyword evidence="1" id="KW-0238">DNA-binding</keyword>
<keyword evidence="2" id="KW-1185">Reference proteome</keyword>
<reference evidence="1 2" key="1">
    <citation type="submission" date="2016-10" db="EMBL/GenBank/DDBJ databases">
        <authorList>
            <person name="de Groot N.N."/>
        </authorList>
    </citation>
    <scope>NUCLEOTIDE SEQUENCE [LARGE SCALE GENOMIC DNA]</scope>
    <source>
        <strain evidence="1 2">CGMCC 4.6533</strain>
    </source>
</reference>
<organism evidence="1 2">
    <name type="scientific">Nonomuraea jiangxiensis</name>
    <dbReference type="NCBI Taxonomy" id="633440"/>
    <lineage>
        <taxon>Bacteria</taxon>
        <taxon>Bacillati</taxon>
        <taxon>Actinomycetota</taxon>
        <taxon>Actinomycetes</taxon>
        <taxon>Streptosporangiales</taxon>
        <taxon>Streptosporangiaceae</taxon>
        <taxon>Nonomuraea</taxon>
    </lineage>
</organism>
<protein>
    <submittedName>
        <fullName evidence="1">Conserved DNA-binding protein YbaB</fullName>
    </submittedName>
</protein>
<dbReference type="InterPro" id="IPR036894">
    <property type="entry name" value="YbaB-like_sf"/>
</dbReference>
<accession>A0A1G8SYU8</accession>
<dbReference type="EMBL" id="FNDJ01000010">
    <property type="protein sequence ID" value="SDJ34431.1"/>
    <property type="molecule type" value="Genomic_DNA"/>
</dbReference>